<evidence type="ECO:0000313" key="2">
    <source>
        <dbReference type="Proteomes" id="UP000217790"/>
    </source>
</evidence>
<accession>A0A2H3CLA0</accession>
<dbReference type="InParanoid" id="A0A2H3CLA0"/>
<sequence length="150" mass="18124">MIINNAMRTTIMTTIAIARRENDEHQLRSWSSRETTRIITGARRRRERWKWHINEQSGHQYLTSSSTCSWEQMVDLTTGALHEQLLMNHELMWQCNELKKLLNKWQPSPTWDHYQSPKQYRDSRAMIDHRRQEDEIDEFLKGDGDFLTHR</sequence>
<gene>
    <name evidence="1" type="ORF">ARMGADRAFT_1038448</name>
</gene>
<dbReference type="AlphaFoldDB" id="A0A2H3CLA0"/>
<evidence type="ECO:0000313" key="1">
    <source>
        <dbReference type="EMBL" id="PBK82660.1"/>
    </source>
</evidence>
<dbReference type="EMBL" id="KZ293714">
    <property type="protein sequence ID" value="PBK82660.1"/>
    <property type="molecule type" value="Genomic_DNA"/>
</dbReference>
<name>A0A2H3CLA0_ARMGA</name>
<protein>
    <submittedName>
        <fullName evidence="1">Uncharacterized protein</fullName>
    </submittedName>
</protein>
<keyword evidence="2" id="KW-1185">Reference proteome</keyword>
<dbReference type="Proteomes" id="UP000217790">
    <property type="component" value="Unassembled WGS sequence"/>
</dbReference>
<reference evidence="2" key="1">
    <citation type="journal article" date="2017" name="Nat. Ecol. Evol.">
        <title>Genome expansion and lineage-specific genetic innovations in the forest pathogenic fungi Armillaria.</title>
        <authorList>
            <person name="Sipos G."/>
            <person name="Prasanna A.N."/>
            <person name="Walter M.C."/>
            <person name="O'Connor E."/>
            <person name="Balint B."/>
            <person name="Krizsan K."/>
            <person name="Kiss B."/>
            <person name="Hess J."/>
            <person name="Varga T."/>
            <person name="Slot J."/>
            <person name="Riley R."/>
            <person name="Boka B."/>
            <person name="Rigling D."/>
            <person name="Barry K."/>
            <person name="Lee J."/>
            <person name="Mihaltcheva S."/>
            <person name="LaButti K."/>
            <person name="Lipzen A."/>
            <person name="Waldron R."/>
            <person name="Moloney N.M."/>
            <person name="Sperisen C."/>
            <person name="Kredics L."/>
            <person name="Vagvoelgyi C."/>
            <person name="Patrignani A."/>
            <person name="Fitzpatrick D."/>
            <person name="Nagy I."/>
            <person name="Doyle S."/>
            <person name="Anderson J.B."/>
            <person name="Grigoriev I.V."/>
            <person name="Gueldener U."/>
            <person name="Muensterkoetter M."/>
            <person name="Nagy L.G."/>
        </authorList>
    </citation>
    <scope>NUCLEOTIDE SEQUENCE [LARGE SCALE GENOMIC DNA]</scope>
    <source>
        <strain evidence="2">Ar21-2</strain>
    </source>
</reference>
<organism evidence="1 2">
    <name type="scientific">Armillaria gallica</name>
    <name type="common">Bulbous honey fungus</name>
    <name type="synonym">Armillaria bulbosa</name>
    <dbReference type="NCBI Taxonomy" id="47427"/>
    <lineage>
        <taxon>Eukaryota</taxon>
        <taxon>Fungi</taxon>
        <taxon>Dikarya</taxon>
        <taxon>Basidiomycota</taxon>
        <taxon>Agaricomycotina</taxon>
        <taxon>Agaricomycetes</taxon>
        <taxon>Agaricomycetidae</taxon>
        <taxon>Agaricales</taxon>
        <taxon>Marasmiineae</taxon>
        <taxon>Physalacriaceae</taxon>
        <taxon>Armillaria</taxon>
    </lineage>
</organism>
<proteinExistence type="predicted"/>